<dbReference type="Gene3D" id="3.20.20.450">
    <property type="entry name" value="EAL domain"/>
    <property type="match status" value="1"/>
</dbReference>
<proteinExistence type="predicted"/>
<dbReference type="Pfam" id="PF00563">
    <property type="entry name" value="EAL"/>
    <property type="match status" value="1"/>
</dbReference>
<accession>A0A4R3I1E1</accession>
<evidence type="ECO:0000256" key="1">
    <source>
        <dbReference type="SAM" id="Phobius"/>
    </source>
</evidence>
<dbReference type="NCBIfam" id="TIGR00254">
    <property type="entry name" value="GGDEF"/>
    <property type="match status" value="1"/>
</dbReference>
<reference evidence="4 5" key="1">
    <citation type="submission" date="2019-03" db="EMBL/GenBank/DDBJ databases">
        <title>Genomic Encyclopedia of Type Strains, Phase IV (KMG-IV): sequencing the most valuable type-strain genomes for metagenomic binning, comparative biology and taxonomic classification.</title>
        <authorList>
            <person name="Goeker M."/>
        </authorList>
    </citation>
    <scope>NUCLEOTIDE SEQUENCE [LARGE SCALE GENOMIC DNA]</scope>
    <source>
        <strain evidence="4 5">DSM 7445</strain>
    </source>
</reference>
<sequence length="900" mass="101813">MRNLTGPLPTRFSDLLHKARFLKGHLLWLSLWLGITLFIAVLGWAFLLSELRHAREHAETNALRETLNLARNYAGHLTRNFDTVDQTLLHVRYEWELTDGALSLESINKKKLFHAGSIFQVGILDRNGVVTTSTLPESIHSNLGDRKFFLAQKFGIIDFLYLGTPIYNTYLKRESMHFSRSLSQPDGSFAGVIVVYVAPEYFTTTYSESSLGKNGLLALLGDDDIMRASRIGDSIGQIGSHAFTQTPKFSMLWGSELMDGKAWFADGRSRYIGWQQLEGYPMVALAGLDQQEALAGYYANRETTLRNAALATLALLAFAVVASLLSIRLAWRKHQLEQTQATYRMATEEGQEGFYIARPVYNKEHRIVDFIALDCNSYGARLLQLRRETVLGKHFSALLPEHDREEFMSRMLQAMDANYYEGEMESVGEWSAGVQWLHLKMVRSNDELAITMRDISDTKAHVNELERRGNEDALTGLPNRHWMQNFLPQAIVRAQTERMKLALLFIDLDGFKAINDTLGHPIGDELLRYAAERLKVAVRPHDYVVRLGGDEFVVIVEQLAEKSDAAHVADRVVMAFKEKFRLSEGTHSIGTSIGISVYPDDGTDAHSLLQNADIAMYAVKAAGKGHYRFYETKLYEALRSRVDREHELRHAIEHDELVVHYQPRIDISTGLVSSMEALVRWQHPERGRIEPHDFISLAEETGLILGIGELVMDKVCAQLADWARQEHKIIPVSVNVSLRQLSHGNFIKMVTTCLKRHRIPAQWLEIEITESTMMGDSQDVSEVLSVLQKMGIKFLIDDFGTGYSSLSQLQKLDFDVLKVDRAFTSEVDKTEEGRVFFTAIITMAHALGMRVVAEGVENERQISILKRLHCDEVQGYYVAKPLPPALKQSEFPLESIPEIA</sequence>
<evidence type="ECO:0000259" key="3">
    <source>
        <dbReference type="PROSITE" id="PS50887"/>
    </source>
</evidence>
<dbReference type="InterPro" id="IPR000160">
    <property type="entry name" value="GGDEF_dom"/>
</dbReference>
<gene>
    <name evidence="4" type="ORF">EDC30_102260</name>
</gene>
<dbReference type="CDD" id="cd01949">
    <property type="entry name" value="GGDEF"/>
    <property type="match status" value="1"/>
</dbReference>
<dbReference type="InterPro" id="IPR043128">
    <property type="entry name" value="Rev_trsase/Diguanyl_cyclase"/>
</dbReference>
<dbReference type="InterPro" id="IPR035965">
    <property type="entry name" value="PAS-like_dom_sf"/>
</dbReference>
<dbReference type="CDD" id="cd12915">
    <property type="entry name" value="PDC2_DGC_like"/>
    <property type="match status" value="1"/>
</dbReference>
<dbReference type="PANTHER" id="PTHR44757">
    <property type="entry name" value="DIGUANYLATE CYCLASE DGCP"/>
    <property type="match status" value="1"/>
</dbReference>
<dbReference type="SMART" id="SM00267">
    <property type="entry name" value="GGDEF"/>
    <property type="match status" value="1"/>
</dbReference>
<protein>
    <submittedName>
        <fullName evidence="4">Diguanylate cyclase (GGDEF)-like protein</fullName>
    </submittedName>
</protein>
<name>A0A4R3I1E1_PAULE</name>
<dbReference type="OrthoDB" id="9813903at2"/>
<keyword evidence="5" id="KW-1185">Reference proteome</keyword>
<evidence type="ECO:0000259" key="2">
    <source>
        <dbReference type="PROSITE" id="PS50883"/>
    </source>
</evidence>
<dbReference type="PANTHER" id="PTHR44757:SF2">
    <property type="entry name" value="BIOFILM ARCHITECTURE MAINTENANCE PROTEIN MBAA"/>
    <property type="match status" value="1"/>
</dbReference>
<evidence type="ECO:0000313" key="4">
    <source>
        <dbReference type="EMBL" id="TCS38521.1"/>
    </source>
</evidence>
<dbReference type="CDD" id="cd12914">
    <property type="entry name" value="PDC1_DGC_like"/>
    <property type="match status" value="1"/>
</dbReference>
<dbReference type="PROSITE" id="PS50883">
    <property type="entry name" value="EAL"/>
    <property type="match status" value="1"/>
</dbReference>
<dbReference type="Gene3D" id="3.30.70.270">
    <property type="match status" value="1"/>
</dbReference>
<dbReference type="SUPFAM" id="SSF55073">
    <property type="entry name" value="Nucleotide cyclase"/>
    <property type="match status" value="1"/>
</dbReference>
<feature type="domain" description="EAL" evidence="2">
    <location>
        <begin position="641"/>
        <end position="895"/>
    </location>
</feature>
<dbReference type="InterPro" id="IPR052155">
    <property type="entry name" value="Biofilm_reg_signaling"/>
</dbReference>
<dbReference type="SUPFAM" id="SSF141868">
    <property type="entry name" value="EAL domain-like"/>
    <property type="match status" value="1"/>
</dbReference>
<dbReference type="SMART" id="SM00052">
    <property type="entry name" value="EAL"/>
    <property type="match status" value="1"/>
</dbReference>
<feature type="domain" description="GGDEF" evidence="3">
    <location>
        <begin position="499"/>
        <end position="632"/>
    </location>
</feature>
<dbReference type="SUPFAM" id="SSF55785">
    <property type="entry name" value="PYP-like sensor domain (PAS domain)"/>
    <property type="match status" value="1"/>
</dbReference>
<keyword evidence="1" id="KW-0812">Transmembrane</keyword>
<dbReference type="InterPro" id="IPR035919">
    <property type="entry name" value="EAL_sf"/>
</dbReference>
<dbReference type="Proteomes" id="UP000295382">
    <property type="component" value="Unassembled WGS sequence"/>
</dbReference>
<dbReference type="InterPro" id="IPR029787">
    <property type="entry name" value="Nucleotide_cyclase"/>
</dbReference>
<dbReference type="Pfam" id="PF00990">
    <property type="entry name" value="GGDEF"/>
    <property type="match status" value="1"/>
</dbReference>
<feature type="transmembrane region" description="Helical" evidence="1">
    <location>
        <begin position="26"/>
        <end position="47"/>
    </location>
</feature>
<evidence type="ECO:0000313" key="5">
    <source>
        <dbReference type="Proteomes" id="UP000295382"/>
    </source>
</evidence>
<dbReference type="InterPro" id="IPR001633">
    <property type="entry name" value="EAL_dom"/>
</dbReference>
<keyword evidence="1" id="KW-1133">Transmembrane helix</keyword>
<comment type="caution">
    <text evidence="4">The sequence shown here is derived from an EMBL/GenBank/DDBJ whole genome shotgun (WGS) entry which is preliminary data.</text>
</comment>
<dbReference type="CDD" id="cd01948">
    <property type="entry name" value="EAL"/>
    <property type="match status" value="1"/>
</dbReference>
<dbReference type="PROSITE" id="PS50887">
    <property type="entry name" value="GGDEF"/>
    <property type="match status" value="1"/>
</dbReference>
<dbReference type="Gene3D" id="3.30.450.20">
    <property type="entry name" value="PAS domain"/>
    <property type="match status" value="3"/>
</dbReference>
<keyword evidence="1" id="KW-0472">Membrane</keyword>
<feature type="transmembrane region" description="Helical" evidence="1">
    <location>
        <begin position="308"/>
        <end position="331"/>
    </location>
</feature>
<dbReference type="EMBL" id="SLZQ01000002">
    <property type="protein sequence ID" value="TCS38521.1"/>
    <property type="molecule type" value="Genomic_DNA"/>
</dbReference>
<dbReference type="AlphaFoldDB" id="A0A4R3I1E1"/>
<organism evidence="4 5">
    <name type="scientific">Paucimonas lemoignei</name>
    <name type="common">Pseudomonas lemoignei</name>
    <dbReference type="NCBI Taxonomy" id="29443"/>
    <lineage>
        <taxon>Bacteria</taxon>
        <taxon>Pseudomonadati</taxon>
        <taxon>Pseudomonadota</taxon>
        <taxon>Betaproteobacteria</taxon>
        <taxon>Burkholderiales</taxon>
        <taxon>Burkholderiaceae</taxon>
        <taxon>Paucimonas</taxon>
    </lineage>
</organism>